<dbReference type="Gene3D" id="3.40.50.150">
    <property type="entry name" value="Vaccinia Virus protein VP39"/>
    <property type="match status" value="2"/>
</dbReference>
<keyword evidence="9" id="KW-1185">Reference proteome</keyword>
<feature type="domain" description="O-methyltransferase C-terminal" evidence="6">
    <location>
        <begin position="150"/>
        <end position="218"/>
    </location>
</feature>
<evidence type="ECO:0000256" key="1">
    <source>
        <dbReference type="ARBA" id="ARBA00022603"/>
    </source>
</evidence>
<dbReference type="GO" id="GO:0008171">
    <property type="term" value="F:O-methyltransferase activity"/>
    <property type="evidence" value="ECO:0007669"/>
    <property type="project" value="InterPro"/>
</dbReference>
<protein>
    <submittedName>
        <fullName evidence="8">OLC1v1035790C1</fullName>
    </submittedName>
</protein>
<reference evidence="8" key="1">
    <citation type="submission" date="2023-03" db="EMBL/GenBank/DDBJ databases">
        <authorList>
            <person name="Julca I."/>
        </authorList>
    </citation>
    <scope>NUCLEOTIDE SEQUENCE</scope>
</reference>
<organism evidence="8 9">
    <name type="scientific">Oldenlandia corymbosa var. corymbosa</name>
    <dbReference type="NCBI Taxonomy" id="529605"/>
    <lineage>
        <taxon>Eukaryota</taxon>
        <taxon>Viridiplantae</taxon>
        <taxon>Streptophyta</taxon>
        <taxon>Embryophyta</taxon>
        <taxon>Tracheophyta</taxon>
        <taxon>Spermatophyta</taxon>
        <taxon>Magnoliopsida</taxon>
        <taxon>eudicotyledons</taxon>
        <taxon>Gunneridae</taxon>
        <taxon>Pentapetalae</taxon>
        <taxon>asterids</taxon>
        <taxon>lamiids</taxon>
        <taxon>Gentianales</taxon>
        <taxon>Rubiaceae</taxon>
        <taxon>Rubioideae</taxon>
        <taxon>Spermacoceae</taxon>
        <taxon>Hedyotis-Oldenlandia complex</taxon>
        <taxon>Oldenlandia</taxon>
    </lineage>
</organism>
<dbReference type="InterPro" id="IPR029063">
    <property type="entry name" value="SAM-dependent_MTases_sf"/>
</dbReference>
<feature type="domain" description="O-methyltransferase C-terminal" evidence="6">
    <location>
        <begin position="219"/>
        <end position="319"/>
    </location>
</feature>
<evidence type="ECO:0000256" key="4">
    <source>
        <dbReference type="ARBA" id="ARBA00034481"/>
    </source>
</evidence>
<dbReference type="Pfam" id="PF08100">
    <property type="entry name" value="Dimerisation"/>
    <property type="match status" value="1"/>
</dbReference>
<dbReference type="SUPFAM" id="SSF53335">
    <property type="entry name" value="S-adenosyl-L-methionine-dependent methyltransferases"/>
    <property type="match status" value="1"/>
</dbReference>
<sequence>MEKLTKASDPKENVEAGSAESSQYYYYSQARQLVGSASFSMVLYTAVKLKLFEIVGQFGKMTAAQIASRLPGYKNPDEGASMIDRMLLLLSNFSLFTCDVVEIQCEDGGVKDERVYRLSPIGRFFVPDEEGHTIAHLAEMMLDKVFMDSWYELGNAVLEGVAPFDRVYGMNQFEYKATDPRFNELFNKGIAGSTSTIMKHLLHEYKGFEGIQKLVDVGIEHIGGDMFDSVPGGDAIFLKSVLHDWGDDRCLKLLKNCFKVLPENGKVIVIDPIVTRKPDGSVYSKYVSQMDNLMMTVNPGGKERSESEFKALAIGAGFRALQAQLFAGYIGVLELYK</sequence>
<proteinExistence type="inferred from homology"/>
<dbReference type="Proteomes" id="UP001161247">
    <property type="component" value="Chromosome 3"/>
</dbReference>
<gene>
    <name evidence="8" type="ORF">OLC1_LOCUS9120</name>
</gene>
<dbReference type="GO" id="GO:0009813">
    <property type="term" value="P:flavonoid biosynthetic process"/>
    <property type="evidence" value="ECO:0007669"/>
    <property type="project" value="UniProtKB-ARBA"/>
</dbReference>
<dbReference type="GO" id="GO:0046983">
    <property type="term" value="F:protein dimerization activity"/>
    <property type="evidence" value="ECO:0007669"/>
    <property type="project" value="InterPro"/>
</dbReference>
<evidence type="ECO:0000313" key="9">
    <source>
        <dbReference type="Proteomes" id="UP001161247"/>
    </source>
</evidence>
<feature type="domain" description="O-methyltransferase dimerisation" evidence="7">
    <location>
        <begin position="33"/>
        <end position="127"/>
    </location>
</feature>
<evidence type="ECO:0000256" key="3">
    <source>
        <dbReference type="ARBA" id="ARBA00022691"/>
    </source>
</evidence>
<dbReference type="GO" id="GO:0032259">
    <property type="term" value="P:methylation"/>
    <property type="evidence" value="ECO:0007669"/>
    <property type="project" value="UniProtKB-KW"/>
</dbReference>
<evidence type="ECO:0000259" key="6">
    <source>
        <dbReference type="Pfam" id="PF00891"/>
    </source>
</evidence>
<dbReference type="EMBL" id="OX459120">
    <property type="protein sequence ID" value="CAI9099032.1"/>
    <property type="molecule type" value="Genomic_DNA"/>
</dbReference>
<dbReference type="Pfam" id="PF00891">
    <property type="entry name" value="Methyltransf_2"/>
    <property type="match status" value="2"/>
</dbReference>
<evidence type="ECO:0000259" key="7">
    <source>
        <dbReference type="Pfam" id="PF08100"/>
    </source>
</evidence>
<dbReference type="SUPFAM" id="SSF46785">
    <property type="entry name" value="Winged helix' DNA-binding domain"/>
    <property type="match status" value="1"/>
</dbReference>
<keyword evidence="2" id="KW-0808">Transferase</keyword>
<dbReference type="InterPro" id="IPR012967">
    <property type="entry name" value="COMT_dimerisation"/>
</dbReference>
<evidence type="ECO:0000256" key="5">
    <source>
        <dbReference type="PIRSR" id="PIRSR005739-1"/>
    </source>
</evidence>
<keyword evidence="3" id="KW-0949">S-adenosyl-L-methionine</keyword>
<dbReference type="InterPro" id="IPR001077">
    <property type="entry name" value="COMT_C"/>
</dbReference>
<dbReference type="Gene3D" id="1.10.10.10">
    <property type="entry name" value="Winged helix-like DNA-binding domain superfamily/Winged helix DNA-binding domain"/>
    <property type="match status" value="1"/>
</dbReference>
<dbReference type="InterPro" id="IPR016461">
    <property type="entry name" value="COMT-like"/>
</dbReference>
<dbReference type="PIRSF" id="PIRSF005739">
    <property type="entry name" value="O-mtase"/>
    <property type="match status" value="1"/>
</dbReference>
<dbReference type="PROSITE" id="PS51683">
    <property type="entry name" value="SAM_OMT_II"/>
    <property type="match status" value="2"/>
</dbReference>
<dbReference type="FunFam" id="1.10.10.10:FF:000357">
    <property type="entry name" value="Caffeic acid 3-O-methyltransferase"/>
    <property type="match status" value="1"/>
</dbReference>
<dbReference type="AlphaFoldDB" id="A0AAV1CX02"/>
<dbReference type="InterPro" id="IPR036388">
    <property type="entry name" value="WH-like_DNA-bd_sf"/>
</dbReference>
<name>A0AAV1CX02_OLDCO</name>
<evidence type="ECO:0000256" key="2">
    <source>
        <dbReference type="ARBA" id="ARBA00022679"/>
    </source>
</evidence>
<comment type="similarity">
    <text evidence="4">Belongs to the class I-like SAM-binding methyltransferase superfamily. Cation-independent O-methyltransferase family. COMT subfamily.</text>
</comment>
<accession>A0AAV1CX02</accession>
<dbReference type="GO" id="GO:0008757">
    <property type="term" value="F:S-adenosylmethionine-dependent methyltransferase activity"/>
    <property type="evidence" value="ECO:0007669"/>
    <property type="project" value="UniProtKB-ARBA"/>
</dbReference>
<dbReference type="PANTHER" id="PTHR11746">
    <property type="entry name" value="O-METHYLTRANSFERASE"/>
    <property type="match status" value="1"/>
</dbReference>
<feature type="active site" description="Proton acceptor" evidence="5">
    <location>
        <position position="243"/>
    </location>
</feature>
<dbReference type="InterPro" id="IPR036390">
    <property type="entry name" value="WH_DNA-bd_sf"/>
</dbReference>
<keyword evidence="1" id="KW-0489">Methyltransferase</keyword>
<evidence type="ECO:0000313" key="8">
    <source>
        <dbReference type="EMBL" id="CAI9099032.1"/>
    </source>
</evidence>